<dbReference type="RefSeq" id="XP_030641025.1">
    <property type="nucleotide sequence ID" value="XM_030785165.1"/>
</dbReference>
<feature type="domain" description="SRCR" evidence="13">
    <location>
        <begin position="489"/>
        <end position="588"/>
    </location>
</feature>
<dbReference type="AlphaFoldDB" id="A0A6J2W6F9"/>
<feature type="transmembrane region" description="Helical" evidence="11">
    <location>
        <begin position="947"/>
        <end position="967"/>
    </location>
</feature>
<feature type="disulfide bond" evidence="9">
    <location>
        <begin position="183"/>
        <end position="193"/>
    </location>
</feature>
<keyword evidence="5 11" id="KW-1133">Transmembrane helix</keyword>
<feature type="disulfide bond" evidence="9">
    <location>
        <begin position="851"/>
        <end position="861"/>
    </location>
</feature>
<evidence type="ECO:0000256" key="7">
    <source>
        <dbReference type="ARBA" id="ARBA00023157"/>
    </source>
</evidence>
<reference evidence="15" key="1">
    <citation type="submission" date="2025-08" db="UniProtKB">
        <authorList>
            <consortium name="RefSeq"/>
        </authorList>
    </citation>
    <scope>IDENTIFICATION</scope>
</reference>
<dbReference type="Proteomes" id="UP000504632">
    <property type="component" value="Chromosome 9"/>
</dbReference>
<evidence type="ECO:0000256" key="1">
    <source>
        <dbReference type="ARBA" id="ARBA00004167"/>
    </source>
</evidence>
<evidence type="ECO:0000256" key="5">
    <source>
        <dbReference type="ARBA" id="ARBA00022989"/>
    </source>
</evidence>
<feature type="domain" description="SRCR" evidence="13">
    <location>
        <begin position="692"/>
        <end position="789"/>
    </location>
</feature>
<comment type="subcellular location">
    <subcellularLocation>
        <location evidence="1">Membrane</location>
        <topology evidence="1">Single-pass membrane protein</topology>
    </subcellularLocation>
</comment>
<accession>A0A6J2W6F9</accession>
<feature type="disulfide bond" evidence="9">
    <location>
        <begin position="717"/>
        <end position="781"/>
    </location>
</feature>
<keyword evidence="7 9" id="KW-1015">Disulfide bond</keyword>
<dbReference type="PANTHER" id="PTHR48071">
    <property type="entry name" value="SRCR DOMAIN-CONTAINING PROTEIN"/>
    <property type="match status" value="1"/>
</dbReference>
<feature type="domain" description="SRCR" evidence="13">
    <location>
        <begin position="872"/>
        <end position="926"/>
    </location>
</feature>
<evidence type="ECO:0000256" key="3">
    <source>
        <dbReference type="ARBA" id="ARBA00022729"/>
    </source>
</evidence>
<gene>
    <name evidence="15" type="primary">LOC115821340</name>
</gene>
<dbReference type="InterPro" id="IPR036772">
    <property type="entry name" value="SRCR-like_dom_sf"/>
</dbReference>
<feature type="compositionally biased region" description="Basic and acidic residues" evidence="10">
    <location>
        <begin position="991"/>
        <end position="1011"/>
    </location>
</feature>
<feature type="domain" description="SRCR" evidence="13">
    <location>
        <begin position="591"/>
        <end position="687"/>
    </location>
</feature>
<dbReference type="GeneID" id="115821340"/>
<proteinExistence type="predicted"/>
<dbReference type="FunFam" id="3.10.250.10:FF:000016">
    <property type="entry name" value="Scavenger receptor cysteine-rich protein type 12"/>
    <property type="match status" value="1"/>
</dbReference>
<keyword evidence="6 11" id="KW-0472">Membrane</keyword>
<feature type="chain" id="PRO_5026658676" evidence="12">
    <location>
        <begin position="16"/>
        <end position="1152"/>
    </location>
</feature>
<sequence>MWALLLLLHVSSIQARERLILRGGSSPCVGRLDVYHDRQWGVVGHTDWNKHNGEVACRTLGCGNLTKVNPGYRYDQDLPDKVWMDKVSCRGHETNLWDCSFPGWGAINSKRDIQLGLNYDGQRDQCAGLVEFSTPNGKINVCHENNPTWADKVCEALKCGKAQEGPGDEIVSGEGLTLKTMRCDNVEKFLWQCVRLTETESCTRPAYVICRSGDNVCAGYIEVQDSSKASEWVPLCQANLSSVPSPDNLCSMMNCGASVSMEPEQCNGTGNVMLTCTDHVKPVLMTKGTETKCYGNIFVKQRNSKTLGVCFGSSKEKAEKLGKVVCGELGCGEVVFTGQGEITQSGWMSNVQCQGQEASMWHCLAKHERRRAKRCQTTNIICEKSVNVRLRDGFGSCSGRVEVELEGSWWSVDLTGWTQKNTDVVCTAVKCGKAQEYDSKLFIDGSRPTLQWELTCDSSSNSIHQCIKLPKRKPQPKDYVKVICEEEAVVYLQGDSACSGEVRIRSGGKHYRLSGSLDTWHNRTASVVCKQMQCGALSSLNRSPGIGSDAQLWKISYNCSSGDESLGSCSKIDSATQNTSEIATVQCTGEVKVSLKGEHCAGKVEVCRNGVCGGICNKIWTKEQSQMVCQNLNCGDFITNQSFSTGDKTVKFSSVYCAPNISSLSQCNFVPNDGSSCTNNPVYVTCTDSVKVRLQDPRDSCAGKVELFYSGQWLPVCKDSLDENAQNTICKVLECGSLADYTDVRYGDLPAIGLGQVTCKKDADSISGCNLKDIAGPKQGCNIGRLNCTDEPVVNLTHKCFGEVMINGMKVCGEHWDNEMAAAVCHEKGCGNSISFEKVSSRGGKAPHFHCTGQENKLRQCGSVNANCKSFVSVVCDDSIEFRLTEKCGGVLQIWYKNEWEHVCPLNGEQKEVADKLCKELKCGNSSQSTSEDYAYVPPTPPPPVNLIVGVTLGLLLVLVALAILFWQRKRLLFILRSACGTEDDVDVETNHEMKSIESDDKGSLMRKGSDFETDDYEDIDSSMIKNSEMEPKTQVSTSAPDEEEEGDHEDSSGTEYDDIDDQAIEESSLLQANRDDSTAPQLPMRPAELLDGVSCGAELQESQDDYDDAETSFQVVSDATEGYSNSDRGMNPVDSSLMNPEEDYLQPDQEE</sequence>
<feature type="disulfide bond" evidence="9">
    <location>
        <begin position="559"/>
        <end position="569"/>
    </location>
</feature>
<evidence type="ECO:0000256" key="9">
    <source>
        <dbReference type="PROSITE-ProRule" id="PRU00196"/>
    </source>
</evidence>
<dbReference type="GO" id="GO:0004252">
    <property type="term" value="F:serine-type endopeptidase activity"/>
    <property type="evidence" value="ECO:0007669"/>
    <property type="project" value="TreeGrafter"/>
</dbReference>
<feature type="region of interest" description="Disordered" evidence="10">
    <location>
        <begin position="1071"/>
        <end position="1152"/>
    </location>
</feature>
<organism evidence="14 15">
    <name type="scientific">Chanos chanos</name>
    <name type="common">Milkfish</name>
    <name type="synonym">Mugil chanos</name>
    <dbReference type="NCBI Taxonomy" id="29144"/>
    <lineage>
        <taxon>Eukaryota</taxon>
        <taxon>Metazoa</taxon>
        <taxon>Chordata</taxon>
        <taxon>Craniata</taxon>
        <taxon>Vertebrata</taxon>
        <taxon>Euteleostomi</taxon>
        <taxon>Actinopterygii</taxon>
        <taxon>Neopterygii</taxon>
        <taxon>Teleostei</taxon>
        <taxon>Ostariophysi</taxon>
        <taxon>Gonorynchiformes</taxon>
        <taxon>Chanidae</taxon>
        <taxon>Chanos</taxon>
    </lineage>
</organism>
<dbReference type="Pfam" id="PF00530">
    <property type="entry name" value="SRCR"/>
    <property type="match status" value="7"/>
</dbReference>
<protein>
    <submittedName>
        <fullName evidence="15">Scavenger receptor cysteine-rich type 1 protein M130</fullName>
    </submittedName>
</protein>
<evidence type="ECO:0000256" key="11">
    <source>
        <dbReference type="SAM" id="Phobius"/>
    </source>
</evidence>
<evidence type="ECO:0000256" key="12">
    <source>
        <dbReference type="SAM" id="SignalP"/>
    </source>
</evidence>
<evidence type="ECO:0000259" key="13">
    <source>
        <dbReference type="PROSITE" id="PS50287"/>
    </source>
</evidence>
<keyword evidence="2 11" id="KW-0812">Transmembrane</keyword>
<dbReference type="PANTHER" id="PTHR48071:SF25">
    <property type="entry name" value="SCAVENGER RECEPTOR CYSTEINE-RICH TYPE 1 PROTEIN M160-LIKE ISOFORM X1"/>
    <property type="match status" value="1"/>
</dbReference>
<feature type="region of interest" description="Disordered" evidence="10">
    <location>
        <begin position="991"/>
        <end position="1057"/>
    </location>
</feature>
<comment type="caution">
    <text evidence="9">Lacks conserved residue(s) required for the propagation of feature annotation.</text>
</comment>
<evidence type="ECO:0000256" key="10">
    <source>
        <dbReference type="SAM" id="MobiDB-lite"/>
    </source>
</evidence>
<evidence type="ECO:0000256" key="2">
    <source>
        <dbReference type="ARBA" id="ARBA00022692"/>
    </source>
</evidence>
<feature type="signal peptide" evidence="12">
    <location>
        <begin position="1"/>
        <end position="15"/>
    </location>
</feature>
<dbReference type="OrthoDB" id="8934573at2759"/>
<feature type="domain" description="SRCR" evidence="13">
    <location>
        <begin position="194"/>
        <end position="276"/>
    </location>
</feature>
<keyword evidence="8" id="KW-0325">Glycoprotein</keyword>
<feature type="domain" description="SRCR" evidence="13">
    <location>
        <begin position="811"/>
        <end position="877"/>
    </location>
</feature>
<feature type="disulfide bond" evidence="9">
    <location>
        <begin position="657"/>
        <end position="667"/>
    </location>
</feature>
<feature type="compositionally biased region" description="Acidic residues" evidence="10">
    <location>
        <begin position="1012"/>
        <end position="1021"/>
    </location>
</feature>
<feature type="disulfide bond" evidence="9">
    <location>
        <begin position="759"/>
        <end position="769"/>
    </location>
</feature>
<feature type="compositionally biased region" description="Acidic residues" evidence="10">
    <location>
        <begin position="1141"/>
        <end position="1152"/>
    </location>
</feature>
<dbReference type="SUPFAM" id="SSF56487">
    <property type="entry name" value="SRCR-like"/>
    <property type="match status" value="9"/>
</dbReference>
<feature type="domain" description="SRCR" evidence="13">
    <location>
        <begin position="388"/>
        <end position="485"/>
    </location>
</feature>
<evidence type="ECO:0000313" key="15">
    <source>
        <dbReference type="RefSeq" id="XP_030641025.1"/>
    </source>
</evidence>
<dbReference type="GO" id="GO:0005886">
    <property type="term" value="C:plasma membrane"/>
    <property type="evidence" value="ECO:0007669"/>
    <property type="project" value="TreeGrafter"/>
</dbReference>
<name>A0A6J2W6F9_CHACN</name>
<feature type="disulfide bond" evidence="9">
    <location>
        <begin position="353"/>
        <end position="363"/>
    </location>
</feature>
<evidence type="ECO:0000256" key="4">
    <source>
        <dbReference type="ARBA" id="ARBA00022737"/>
    </source>
</evidence>
<dbReference type="PROSITE" id="PS50287">
    <property type="entry name" value="SRCR_2"/>
    <property type="match status" value="10"/>
</dbReference>
<dbReference type="GO" id="GO:0031638">
    <property type="term" value="P:zymogen activation"/>
    <property type="evidence" value="ECO:0007669"/>
    <property type="project" value="TreeGrafter"/>
</dbReference>
<keyword evidence="15" id="KW-0675">Receptor</keyword>
<feature type="compositionally biased region" description="Polar residues" evidence="10">
    <location>
        <begin position="1112"/>
        <end position="1139"/>
    </location>
</feature>
<feature type="domain" description="SRCR" evidence="13">
    <location>
        <begin position="125"/>
        <end position="193"/>
    </location>
</feature>
<feature type="compositionally biased region" description="Acidic residues" evidence="10">
    <location>
        <begin position="1102"/>
        <end position="1111"/>
    </location>
</feature>
<feature type="domain" description="SRCR" evidence="13">
    <location>
        <begin position="283"/>
        <end position="383"/>
    </location>
</feature>
<keyword evidence="14" id="KW-1185">Reference proteome</keyword>
<evidence type="ECO:0000256" key="6">
    <source>
        <dbReference type="ARBA" id="ARBA00023136"/>
    </source>
</evidence>
<dbReference type="Gene3D" id="3.10.250.10">
    <property type="entry name" value="SRCR-like domain"/>
    <property type="match status" value="8"/>
</dbReference>
<feature type="disulfide bond" evidence="9">
    <location>
        <begin position="456"/>
        <end position="466"/>
    </location>
</feature>
<keyword evidence="3 12" id="KW-0732">Signal</keyword>
<dbReference type="InParanoid" id="A0A6J2W6F9"/>
<feature type="disulfide bond" evidence="9">
    <location>
        <begin position="266"/>
        <end position="276"/>
    </location>
</feature>
<evidence type="ECO:0000313" key="14">
    <source>
        <dbReference type="Proteomes" id="UP000504632"/>
    </source>
</evidence>
<dbReference type="SMART" id="SM00202">
    <property type="entry name" value="SR"/>
    <property type="match status" value="8"/>
</dbReference>
<feature type="domain" description="SRCR" evidence="13">
    <location>
        <begin position="19"/>
        <end position="127"/>
    </location>
</feature>
<keyword evidence="4" id="KW-0677">Repeat</keyword>
<dbReference type="InterPro" id="IPR001190">
    <property type="entry name" value="SRCR"/>
</dbReference>
<evidence type="ECO:0000256" key="8">
    <source>
        <dbReference type="ARBA" id="ARBA00023180"/>
    </source>
</evidence>
<feature type="disulfide bond" evidence="9">
    <location>
        <begin position="89"/>
        <end position="99"/>
    </location>
</feature>
<dbReference type="PRINTS" id="PR00258">
    <property type="entry name" value="SPERACTRCPTR"/>
</dbReference>